<dbReference type="Proteomes" id="UP000319818">
    <property type="component" value="Unassembled WGS sequence"/>
</dbReference>
<dbReference type="OrthoDB" id="9994928at2"/>
<accession>A0A543GGG4</accession>
<evidence type="ECO:0008006" key="3">
    <source>
        <dbReference type="Google" id="ProtNLM"/>
    </source>
</evidence>
<protein>
    <recommendedName>
        <fullName evidence="3">AMP-binding enzyme</fullName>
    </recommendedName>
</protein>
<dbReference type="RefSeq" id="WP_142100570.1">
    <property type="nucleotide sequence ID" value="NZ_VFPH01000001.1"/>
</dbReference>
<dbReference type="AlphaFoldDB" id="A0A543GGG4"/>
<sequence>MTADPMSYEPLTPTVYLDRAAAAHGDRIGVIDGEQRWTYAQLHDRSARGPRGRAMACWE</sequence>
<keyword evidence="2" id="KW-1185">Reference proteome</keyword>
<dbReference type="EMBL" id="VFPH01000001">
    <property type="protein sequence ID" value="TQM45164.1"/>
    <property type="molecule type" value="Genomic_DNA"/>
</dbReference>
<evidence type="ECO:0000313" key="1">
    <source>
        <dbReference type="EMBL" id="TQM45164.1"/>
    </source>
</evidence>
<dbReference type="Gene3D" id="3.40.50.980">
    <property type="match status" value="1"/>
</dbReference>
<organism evidence="1 2">
    <name type="scientific">Pseudonocardia cypriaca</name>
    <dbReference type="NCBI Taxonomy" id="882449"/>
    <lineage>
        <taxon>Bacteria</taxon>
        <taxon>Bacillati</taxon>
        <taxon>Actinomycetota</taxon>
        <taxon>Actinomycetes</taxon>
        <taxon>Pseudonocardiales</taxon>
        <taxon>Pseudonocardiaceae</taxon>
        <taxon>Pseudonocardia</taxon>
    </lineage>
</organism>
<name>A0A543GGG4_9PSEU</name>
<gene>
    <name evidence="1" type="ORF">FB388_2559</name>
</gene>
<evidence type="ECO:0000313" key="2">
    <source>
        <dbReference type="Proteomes" id="UP000319818"/>
    </source>
</evidence>
<comment type="caution">
    <text evidence="1">The sequence shown here is derived from an EMBL/GenBank/DDBJ whole genome shotgun (WGS) entry which is preliminary data.</text>
</comment>
<dbReference type="SUPFAM" id="SSF56801">
    <property type="entry name" value="Acetyl-CoA synthetase-like"/>
    <property type="match status" value="1"/>
</dbReference>
<proteinExistence type="predicted"/>
<reference evidence="1 2" key="1">
    <citation type="submission" date="2019-06" db="EMBL/GenBank/DDBJ databases">
        <title>Sequencing the genomes of 1000 actinobacteria strains.</title>
        <authorList>
            <person name="Klenk H.-P."/>
        </authorList>
    </citation>
    <scope>NUCLEOTIDE SEQUENCE [LARGE SCALE GENOMIC DNA]</scope>
    <source>
        <strain evidence="1 2">DSM 45511</strain>
    </source>
</reference>